<evidence type="ECO:0000256" key="9">
    <source>
        <dbReference type="ARBA" id="ARBA00022989"/>
    </source>
</evidence>
<keyword evidence="18" id="KW-1185">Reference proteome</keyword>
<keyword evidence="8" id="KW-0391">Immunity</keyword>
<dbReference type="PROSITE" id="PS51450">
    <property type="entry name" value="LRR"/>
    <property type="match status" value="4"/>
</dbReference>
<dbReference type="FunFam" id="3.40.50.10140:FF:000001">
    <property type="entry name" value="Toll-like receptor 2"/>
    <property type="match status" value="1"/>
</dbReference>
<evidence type="ECO:0000256" key="10">
    <source>
        <dbReference type="ARBA" id="ARBA00023136"/>
    </source>
</evidence>
<dbReference type="InterPro" id="IPR000157">
    <property type="entry name" value="TIR_dom"/>
</dbReference>
<dbReference type="PANTHER" id="PTHR24365:SF522">
    <property type="entry name" value="LOW QUALITY PROTEIN: TOLL-LIKE RECEPTOR 13-RELATED"/>
    <property type="match status" value="1"/>
</dbReference>
<dbReference type="GO" id="GO:0005886">
    <property type="term" value="C:plasma membrane"/>
    <property type="evidence" value="ECO:0007669"/>
    <property type="project" value="TreeGrafter"/>
</dbReference>
<dbReference type="InterPro" id="IPR035897">
    <property type="entry name" value="Toll_tir_struct_dom_sf"/>
</dbReference>
<dbReference type="InterPro" id="IPR001611">
    <property type="entry name" value="Leu-rich_rpt"/>
</dbReference>
<dbReference type="GO" id="GO:0038023">
    <property type="term" value="F:signaling receptor activity"/>
    <property type="evidence" value="ECO:0007669"/>
    <property type="project" value="TreeGrafter"/>
</dbReference>
<dbReference type="Pfam" id="PF00560">
    <property type="entry name" value="LRR_1"/>
    <property type="match status" value="1"/>
</dbReference>
<evidence type="ECO:0000256" key="1">
    <source>
        <dbReference type="ARBA" id="ARBA00004479"/>
    </source>
</evidence>
<evidence type="ECO:0000259" key="16">
    <source>
        <dbReference type="PROSITE" id="PS50104"/>
    </source>
</evidence>
<dbReference type="EMBL" id="SCEB01002992">
    <property type="protein sequence ID" value="RXM94788.1"/>
    <property type="molecule type" value="Genomic_DNA"/>
</dbReference>
<keyword evidence="3" id="KW-0399">Innate immunity</keyword>
<dbReference type="SUPFAM" id="SSF52200">
    <property type="entry name" value="Toll/Interleukin receptor TIR domain"/>
    <property type="match status" value="1"/>
</dbReference>
<dbReference type="SMART" id="SM00255">
    <property type="entry name" value="TIR"/>
    <property type="match status" value="1"/>
</dbReference>
<evidence type="ECO:0000256" key="2">
    <source>
        <dbReference type="ARBA" id="ARBA00009634"/>
    </source>
</evidence>
<comment type="similarity">
    <text evidence="2">Belongs to the Toll-like receptor family.</text>
</comment>
<keyword evidence="4" id="KW-0433">Leucine-rich repeat</keyword>
<keyword evidence="10 14" id="KW-0472">Membrane</keyword>
<proteinExistence type="inferred from homology"/>
<dbReference type="Gene3D" id="3.40.50.10140">
    <property type="entry name" value="Toll/interleukin-1 receptor homology (TIR) domain"/>
    <property type="match status" value="1"/>
</dbReference>
<dbReference type="Gene3D" id="3.80.10.10">
    <property type="entry name" value="Ribonuclease Inhibitor"/>
    <property type="match status" value="4"/>
</dbReference>
<reference evidence="17 18" key="1">
    <citation type="submission" date="2019-01" db="EMBL/GenBank/DDBJ databases">
        <title>Draft Genome and Complete Hox-Cluster Characterization of the Sterlet Sturgeon (Acipenser ruthenus).</title>
        <authorList>
            <person name="Wei Q."/>
        </authorList>
    </citation>
    <scope>NUCLEOTIDE SEQUENCE [LARGE SCALE GENOMIC DNA]</scope>
    <source>
        <strain evidence="17">WHYD16114868_AA</strain>
        <tissue evidence="17">Blood</tissue>
    </source>
</reference>
<dbReference type="GO" id="GO:0006954">
    <property type="term" value="P:inflammatory response"/>
    <property type="evidence" value="ECO:0007669"/>
    <property type="project" value="UniProtKB-KW"/>
</dbReference>
<dbReference type="Pfam" id="PF13855">
    <property type="entry name" value="LRR_8"/>
    <property type="match status" value="4"/>
</dbReference>
<dbReference type="InterPro" id="IPR003591">
    <property type="entry name" value="Leu-rich_rpt_typical-subtyp"/>
</dbReference>
<dbReference type="PRINTS" id="PR01537">
    <property type="entry name" value="INTRLKN1R1F"/>
</dbReference>
<evidence type="ECO:0000256" key="6">
    <source>
        <dbReference type="ARBA" id="ARBA00022729"/>
    </source>
</evidence>
<keyword evidence="6 15" id="KW-0732">Signal</keyword>
<evidence type="ECO:0000313" key="17">
    <source>
        <dbReference type="EMBL" id="RXM94788.1"/>
    </source>
</evidence>
<dbReference type="SMART" id="SM00365">
    <property type="entry name" value="LRR_SD22"/>
    <property type="match status" value="7"/>
</dbReference>
<dbReference type="PANTHER" id="PTHR24365">
    <property type="entry name" value="TOLL-LIKE RECEPTOR"/>
    <property type="match status" value="1"/>
</dbReference>
<feature type="chain" id="PRO_5019499911" evidence="15">
    <location>
        <begin position="20"/>
        <end position="955"/>
    </location>
</feature>
<dbReference type="GO" id="GO:0045087">
    <property type="term" value="P:innate immune response"/>
    <property type="evidence" value="ECO:0007669"/>
    <property type="project" value="UniProtKB-KW"/>
</dbReference>
<accession>A0A444V2Z2</accession>
<feature type="transmembrane region" description="Helical" evidence="14">
    <location>
        <begin position="745"/>
        <end position="768"/>
    </location>
</feature>
<dbReference type="SMART" id="SM00369">
    <property type="entry name" value="LRR_TYP"/>
    <property type="match status" value="18"/>
</dbReference>
<evidence type="ECO:0000256" key="7">
    <source>
        <dbReference type="ARBA" id="ARBA00022737"/>
    </source>
</evidence>
<dbReference type="AlphaFoldDB" id="A0A444V2Z2"/>
<evidence type="ECO:0000256" key="5">
    <source>
        <dbReference type="ARBA" id="ARBA00022692"/>
    </source>
</evidence>
<feature type="signal peptide" evidence="15">
    <location>
        <begin position="1"/>
        <end position="19"/>
    </location>
</feature>
<name>A0A444V2Z2_ACIRT</name>
<comment type="subcellular location">
    <subcellularLocation>
        <location evidence="1">Membrane</location>
        <topology evidence="1">Single-pass type I membrane protein</topology>
    </subcellularLocation>
</comment>
<keyword evidence="5 14" id="KW-0812">Transmembrane</keyword>
<evidence type="ECO:0000256" key="3">
    <source>
        <dbReference type="ARBA" id="ARBA00022588"/>
    </source>
</evidence>
<dbReference type="Proteomes" id="UP000289886">
    <property type="component" value="Unassembled WGS sequence"/>
</dbReference>
<dbReference type="FunFam" id="3.80.10.10:FF:000770">
    <property type="entry name" value="Uncharacterized protein"/>
    <property type="match status" value="1"/>
</dbReference>
<evidence type="ECO:0000256" key="12">
    <source>
        <dbReference type="ARBA" id="ARBA00023180"/>
    </source>
</evidence>
<evidence type="ECO:0000313" key="18">
    <source>
        <dbReference type="Proteomes" id="UP000289886"/>
    </source>
</evidence>
<keyword evidence="7" id="KW-0677">Repeat</keyword>
<evidence type="ECO:0000256" key="14">
    <source>
        <dbReference type="SAM" id="Phobius"/>
    </source>
</evidence>
<evidence type="ECO:0000256" key="13">
    <source>
        <dbReference type="ARBA" id="ARBA00023198"/>
    </source>
</evidence>
<sequence>MHGILLIFVFFLLESRVQIVPTAGFSLRNCTVQGSLNYTDRLKVLCYQMEFYHVPSDIPRNTKVLDISGNRISQLRENDFRNLTNLKNLNASRNQICHVAPGTFRDLTGLQELNLTQNKLSVLSSSMFHGLLNLTVLKLAWNRIQKIDPDAFLVLANVRLVNLTSNALHQLEEVQPVLKCPHLEELSLGSNGFSTFSTEELTSVPLNLRVLDLSSNPITSFNVSTDVFPHLVDLDLSHSGPKDGLHWEMRNRSFLTGVKTLSLNGTRISTPGLFPVIESFASSLEVLHLNDFHVDTVVNILKNVCLSLPKLQILSLRGDNLSTLQDRLFERCSLVYHLDLSDNQLKSVLDFSFRGMDSLRVLYLSHNQLVAVPNATQSISNLEYLDFSYNLIDHLQSWDFNNLTRLKHLILVGNKISTITGSLFGSLFNLQELKLGINLILSIPEPLSGSLHKLEILELRSNKLSTIKKGTFQNLRSLKSLNLVDNQIADIEEGAFRGLVQLRVLLLGSNKLTRDTFTRENVLTGMPSLTELQIFDNYLEYESNAELKYPPFKALKSLNYLAINSQGHNGLIHLPSNFLEGLSSLKELHAGNLNLDFIHPSTFNHTPHMSFLDISKNALSSVDPKTFQTMPDLTEFILSQARLPSFDFLAQANLSKLKFLRARGNEVSVVNKTLILSLPKLKYLDLQQNPFMYGCENAWFLNWSRQDPYTQVIYLNKYSCGYPDNLRGMKLEDLRIDSCTVDLDFIFFVSTSTLVTLTMVCSFIYHFLRWQVVYAYHLFQAFLYDRKQKPSRRYEFDAFVSYNTHDEPWVLRELLPNLEQGHGWKLCLHHRDFQPGKPIIDNIVDNIYKSRKTLCIISRHYLESEWCSREIQVASFRLFDEQKDVLVLVFLEDIPNCQLSPYHRMRKLVKKKTYLNWPKCEEETRLFWHKLNTALETREEPNEESPILSGLETCD</sequence>
<keyword evidence="11 17" id="KW-0675">Receptor</keyword>
<dbReference type="GO" id="GO:0002224">
    <property type="term" value="P:toll-like receptor signaling pathway"/>
    <property type="evidence" value="ECO:0007669"/>
    <property type="project" value="TreeGrafter"/>
</dbReference>
<protein>
    <submittedName>
        <fullName evidence="17">Toll-like receptor 13</fullName>
    </submittedName>
</protein>
<evidence type="ECO:0000256" key="8">
    <source>
        <dbReference type="ARBA" id="ARBA00022859"/>
    </source>
</evidence>
<comment type="caution">
    <text evidence="17">The sequence shown here is derived from an EMBL/GenBank/DDBJ whole genome shotgun (WGS) entry which is preliminary data.</text>
</comment>
<dbReference type="PROSITE" id="PS50104">
    <property type="entry name" value="TIR"/>
    <property type="match status" value="1"/>
</dbReference>
<gene>
    <name evidence="17" type="ORF">EOD39_17604</name>
</gene>
<dbReference type="InterPro" id="IPR032675">
    <property type="entry name" value="LRR_dom_sf"/>
</dbReference>
<evidence type="ECO:0000256" key="11">
    <source>
        <dbReference type="ARBA" id="ARBA00023170"/>
    </source>
</evidence>
<feature type="domain" description="TIR" evidence="16">
    <location>
        <begin position="794"/>
        <end position="935"/>
    </location>
</feature>
<organism evidence="17 18">
    <name type="scientific">Acipenser ruthenus</name>
    <name type="common">Sterlet sturgeon</name>
    <dbReference type="NCBI Taxonomy" id="7906"/>
    <lineage>
        <taxon>Eukaryota</taxon>
        <taxon>Metazoa</taxon>
        <taxon>Chordata</taxon>
        <taxon>Craniata</taxon>
        <taxon>Vertebrata</taxon>
        <taxon>Euteleostomi</taxon>
        <taxon>Actinopterygii</taxon>
        <taxon>Chondrostei</taxon>
        <taxon>Acipenseriformes</taxon>
        <taxon>Acipenseridae</taxon>
        <taxon>Acipenser</taxon>
    </lineage>
</organism>
<keyword evidence="12" id="KW-0325">Glycoprotein</keyword>
<dbReference type="Pfam" id="PF01582">
    <property type="entry name" value="TIR"/>
    <property type="match status" value="1"/>
</dbReference>
<evidence type="ECO:0000256" key="15">
    <source>
        <dbReference type="SAM" id="SignalP"/>
    </source>
</evidence>
<keyword evidence="9 14" id="KW-1133">Transmembrane helix</keyword>
<dbReference type="SUPFAM" id="SSF52058">
    <property type="entry name" value="L domain-like"/>
    <property type="match status" value="2"/>
</dbReference>
<evidence type="ECO:0000256" key="4">
    <source>
        <dbReference type="ARBA" id="ARBA00022614"/>
    </source>
</evidence>
<keyword evidence="13" id="KW-0395">Inflammatory response</keyword>